<dbReference type="InterPro" id="IPR029014">
    <property type="entry name" value="NiFe-Hase_large"/>
</dbReference>
<evidence type="ECO:0000313" key="2">
    <source>
        <dbReference type="EMBL" id="BAF86604.1"/>
    </source>
</evidence>
<dbReference type="Proteomes" id="UP000000270">
    <property type="component" value="Chromosome"/>
</dbReference>
<evidence type="ECO:0000256" key="1">
    <source>
        <dbReference type="PIRSR" id="PIRSR601501-1"/>
    </source>
</evidence>
<feature type="binding site" evidence="1">
    <location>
        <position position="262"/>
    </location>
    <ligand>
        <name>Mg(2+)</name>
        <dbReference type="ChEBI" id="CHEBI:18420"/>
    </ligand>
</feature>
<keyword evidence="1" id="KW-0479">Metal-binding</keyword>
<reference evidence="2 3" key="6">
    <citation type="journal article" date="2011" name="Appl. Environ. Microbiol.">
        <title>Involvement of the azorhizobial chromosome partition gene (parA) in the onset of bacteroid differentiation during Sesbania rostrata stem nodule development.</title>
        <authorList>
            <person name="Liu CT."/>
            <person name="Lee KB."/>
            <person name="Wang YS."/>
            <person name="Peng MH."/>
            <person name="Lee KT."/>
            <person name="Suzuki S."/>
            <person name="Suzuki T."/>
            <person name="Oyaizu H."/>
        </authorList>
    </citation>
    <scope>NUCLEOTIDE SEQUENCE [LARGE SCALE GENOMIC DNA]</scope>
    <source>
        <strain evidence="3">ATCC 43989 / DSM 5975 / JCM 20966 / LMG 6465 / NBRC 14845 / NCIMB 13405 / ORS 571</strain>
    </source>
</reference>
<reference evidence="3" key="2">
    <citation type="submission" date="2007-04" db="EMBL/GenBank/DDBJ databases">
        <title>Complete genome sequence of the nitrogen-fixing bacterium Azorhizobium caulinodans ORS571.</title>
        <authorList>
            <person name="Lee K.B."/>
            <person name="Backer P.D."/>
            <person name="Aono T."/>
            <person name="Liu C.T."/>
            <person name="Suzuki S."/>
            <person name="Suzuki T."/>
            <person name="Kaneko T."/>
            <person name="Yamada M."/>
            <person name="Tabata S."/>
            <person name="Kupfer D.M."/>
            <person name="Najar F.Z."/>
            <person name="Wiley G.B."/>
            <person name="Roe B."/>
            <person name="Binnewies T."/>
            <person name="Ussery D."/>
            <person name="Vereecke D."/>
            <person name="Gevers D."/>
            <person name="Holsters M."/>
            <person name="Oyaizu H."/>
        </authorList>
    </citation>
    <scope>NUCLEOTIDE SEQUENCE [LARGE SCALE GENOMIC DNA]</scope>
    <source>
        <strain evidence="3">ATCC 43989 / DSM 5975 / JCM 20966 / LMG 6465 / NBRC 14845 / NCIMB 13405 / ORS 571</strain>
    </source>
</reference>
<dbReference type="AlphaFoldDB" id="A8IMT4"/>
<evidence type="ECO:0000313" key="3">
    <source>
        <dbReference type="Proteomes" id="UP000000270"/>
    </source>
</evidence>
<feature type="binding site" evidence="1">
    <location>
        <position position="303"/>
    </location>
    <ligand>
        <name>Ni(2+)</name>
        <dbReference type="ChEBI" id="CHEBI:49786"/>
    </ligand>
</feature>
<dbReference type="InterPro" id="IPR001501">
    <property type="entry name" value="Ni-dep_hyd_lsu"/>
</dbReference>
<dbReference type="SUPFAM" id="SSF56762">
    <property type="entry name" value="HydB/Nqo4-like"/>
    <property type="match status" value="1"/>
</dbReference>
<dbReference type="STRING" id="438753.AZC_0606"/>
<dbReference type="EMBL" id="AP009384">
    <property type="protein sequence ID" value="BAF86604.1"/>
    <property type="molecule type" value="Genomic_DNA"/>
</dbReference>
<reference evidence="2 3" key="4">
    <citation type="journal article" date="2009" name="Appl. Environ. Microbiol.">
        <title>Comparative genome-wide transcriptional profiling of Azorhizobium caulinodans ORS571 grown under free-living and symbiotic conditions.</title>
        <authorList>
            <person name="Tsukada S."/>
            <person name="Aono T."/>
            <person name="Akiba N."/>
            <person name="Lee KB."/>
            <person name="Liu CT."/>
            <person name="Toyazaki H."/>
            <person name="Oyaizu H."/>
        </authorList>
    </citation>
    <scope>NUCLEOTIDE SEQUENCE [LARGE SCALE GENOMIC DNA]</scope>
    <source>
        <strain evidence="3">ATCC 43989 / DSM 5975 / JCM 20966 / LMG 6465 / NBRC 14845 / NCIMB 13405 / ORS 571</strain>
    </source>
</reference>
<reference evidence="2 3" key="3">
    <citation type="journal article" date="2008" name="BMC Genomics">
        <title>The genome of the versatile nitrogen fixer Azorhizobium caulinodans ORS571.</title>
        <authorList>
            <person name="Lee KB."/>
            <person name="Backer P.D."/>
            <person name="Aono T."/>
            <person name="Liu CT."/>
            <person name="Suzuki S."/>
            <person name="Suzuki T."/>
            <person name="Kaneko T."/>
            <person name="Yamada M."/>
            <person name="Tabata S."/>
            <person name="Kupfer D.M."/>
            <person name="Najar F.Z."/>
            <person name="Wiley G.B."/>
            <person name="Roe B."/>
            <person name="Binnewies T.T."/>
            <person name="Ussery D.W."/>
            <person name="D'Haeze W."/>
            <person name="Herder J.D."/>
            <person name="Gevers D."/>
            <person name="Vereecke D."/>
            <person name="Holsters M."/>
            <person name="Oyaizu H."/>
        </authorList>
    </citation>
    <scope>NUCLEOTIDE SEQUENCE [LARGE SCALE GENOMIC DNA]</scope>
    <source>
        <strain evidence="3">ATCC 43989 / DSM 5975 / JCM 20966 / LMG 6465 / NBRC 14845 / NCIMB 13405 / ORS 571</strain>
    </source>
</reference>
<name>A8IMT4_AZOC5</name>
<dbReference type="Pfam" id="PF00374">
    <property type="entry name" value="NiFeSe_Hases"/>
    <property type="match status" value="1"/>
</dbReference>
<reference evidence="2 3" key="1">
    <citation type="journal article" date="2007" name="Appl. Environ. Microbiol.">
        <title>Rhizobial factors required for stem nodule maturation and maintenance in Sesbania rostrata-Azorhizobium caulinodans ORS571 symbiosis.</title>
        <authorList>
            <person name="Suzuki S."/>
            <person name="Aono T."/>
            <person name="Lee KB."/>
            <person name="Suzuki T."/>
            <person name="Liu CT."/>
            <person name="Miwa H."/>
            <person name="Wakao S."/>
            <person name="Iki T."/>
            <person name="Oyaizu H."/>
        </authorList>
    </citation>
    <scope>NUCLEOTIDE SEQUENCE [LARGE SCALE GENOMIC DNA]</scope>
    <source>
        <strain evidence="3">ATCC 43989 / DSM 5975 / JCM 20966 / LMG 6465 / NBRC 14845 / NCIMB 13405 / ORS 571</strain>
    </source>
</reference>
<dbReference type="GO" id="GO:0016151">
    <property type="term" value="F:nickel cation binding"/>
    <property type="evidence" value="ECO:0007669"/>
    <property type="project" value="InterPro"/>
</dbReference>
<comment type="cofactor">
    <cofactor evidence="1">
        <name>Ni(2+)</name>
        <dbReference type="ChEBI" id="CHEBI:49786"/>
    </cofactor>
</comment>
<sequence length="313" mass="32528">MSPLAASAVLAHRRGFSAPAFTDAGRWLAGRPVEEAARLIPRVFNLCAAAHGAASAQALHLPATDAEASIRQETLRDHALALFHQAPEALDLPGERDALGLLANPDGGAELARRVSGDVDLAGLSLSDFDLWLARGETLPARLLRQVRQHIDPAWGRVGLPPLTLSDLDAAVADAPRDLPARDATVLTRVRQAPLLVALLAAEGGSLLARLLARVLDLLAVLKGGPASCGRTAAGHGFAAAARGLLAHGARVEAGRIAFYRIVPPSAWTLAPGGLLERMLAALPSRAETPMLGRLALLAVNPCVPVKLEGLGG</sequence>
<accession>A8IMT4</accession>
<dbReference type="eggNOG" id="COG0374">
    <property type="taxonomic scope" value="Bacteria"/>
</dbReference>
<proteinExistence type="predicted"/>
<dbReference type="HOGENOM" id="CLU_1030062_0_0_5"/>
<dbReference type="KEGG" id="azc:AZC_0606"/>
<protein>
    <submittedName>
        <fullName evidence="2">Hydrogenase expression/formation protein</fullName>
    </submittedName>
</protein>
<reference evidence="2 3" key="5">
    <citation type="journal article" date="2010" name="Appl. Environ. Microbiol.">
        <title>phrR-like gene praR of Azorhizobium caulinodans ORS571 is essential for symbiosis with Sesbania rostrata and is involved in expression of reb genes.</title>
        <authorList>
            <person name="Akiba N."/>
            <person name="Aono T."/>
            <person name="Toyazaki H."/>
            <person name="Sato S."/>
            <person name="Oyaizu H."/>
        </authorList>
    </citation>
    <scope>NUCLEOTIDE SEQUENCE [LARGE SCALE GENOMIC DNA]</scope>
    <source>
        <strain evidence="3">ATCC 43989 / DSM 5975 / JCM 20966 / LMG 6465 / NBRC 14845 / NCIMB 13405 / ORS 571</strain>
    </source>
</reference>
<keyword evidence="3" id="KW-1185">Reference proteome</keyword>
<organism evidence="2 3">
    <name type="scientific">Azorhizobium caulinodans (strain ATCC 43989 / DSM 5975 / JCM 20966 / LMG 6465 / NBRC 14845 / NCIMB 13405 / ORS 571)</name>
    <dbReference type="NCBI Taxonomy" id="438753"/>
    <lineage>
        <taxon>Bacteria</taxon>
        <taxon>Pseudomonadati</taxon>
        <taxon>Pseudomonadota</taxon>
        <taxon>Alphaproteobacteria</taxon>
        <taxon>Hyphomicrobiales</taxon>
        <taxon>Xanthobacteraceae</taxon>
        <taxon>Azorhizobium</taxon>
    </lineage>
</organism>
<keyword evidence="1" id="KW-0460">Magnesium</keyword>
<keyword evidence="1" id="KW-0533">Nickel</keyword>
<dbReference type="Gene3D" id="1.10.645.10">
    <property type="entry name" value="Cytochrome-c3 Hydrogenase, chain B"/>
    <property type="match status" value="2"/>
</dbReference>
<dbReference type="RefSeq" id="WP_012169137.1">
    <property type="nucleotide sequence ID" value="NC_009937.1"/>
</dbReference>
<gene>
    <name evidence="2" type="primary">hupK</name>
    <name evidence="2" type="ordered locus">AZC_0606</name>
</gene>